<feature type="domain" description="SHS2" evidence="1">
    <location>
        <begin position="6"/>
        <end position="201"/>
    </location>
</feature>
<dbReference type="Gene3D" id="3.30.420.40">
    <property type="match status" value="2"/>
</dbReference>
<keyword evidence="2" id="KW-0131">Cell cycle</keyword>
<dbReference type="PANTHER" id="PTHR32432">
    <property type="entry name" value="CELL DIVISION PROTEIN FTSA-RELATED"/>
    <property type="match status" value="1"/>
</dbReference>
<dbReference type="InterPro" id="IPR050696">
    <property type="entry name" value="FtsA/MreB"/>
</dbReference>
<keyword evidence="3" id="KW-1185">Reference proteome</keyword>
<dbReference type="InterPro" id="IPR043129">
    <property type="entry name" value="ATPase_NBD"/>
</dbReference>
<gene>
    <name evidence="2" type="ORF">SAMN04488502_10526</name>
</gene>
<keyword evidence="2" id="KW-0132">Cell division</keyword>
<dbReference type="CDD" id="cd24004">
    <property type="entry name" value="ASKHA_NBD_PilM-like"/>
    <property type="match status" value="1"/>
</dbReference>
<proteinExistence type="predicted"/>
<dbReference type="SUPFAM" id="SSF53067">
    <property type="entry name" value="Actin-like ATPase domain"/>
    <property type="match status" value="2"/>
</dbReference>
<protein>
    <submittedName>
        <fullName evidence="2">Cell division protein FtsA</fullName>
    </submittedName>
</protein>
<organism evidence="2 3">
    <name type="scientific">Dendrosporobacter quercicolus</name>
    <dbReference type="NCBI Taxonomy" id="146817"/>
    <lineage>
        <taxon>Bacteria</taxon>
        <taxon>Bacillati</taxon>
        <taxon>Bacillota</taxon>
        <taxon>Negativicutes</taxon>
        <taxon>Selenomonadales</taxon>
        <taxon>Sporomusaceae</taxon>
        <taxon>Dendrosporobacter</taxon>
    </lineage>
</organism>
<reference evidence="2 3" key="1">
    <citation type="submission" date="2016-10" db="EMBL/GenBank/DDBJ databases">
        <authorList>
            <person name="de Groot N.N."/>
        </authorList>
    </citation>
    <scope>NUCLEOTIDE SEQUENCE [LARGE SCALE GENOMIC DNA]</scope>
    <source>
        <strain evidence="2 3">DSM 1736</strain>
    </source>
</reference>
<dbReference type="Pfam" id="PF14450">
    <property type="entry name" value="FtsA"/>
    <property type="match status" value="1"/>
</dbReference>
<sequence>MKTKILFALDIGTRSVVGLVGEQTGGAMRLLATERREHHTRAMLDGQIHDVPEVANVIAAIKSSLEKTCGPLTKVAVAAAGRALCTIKTAAEIEVCGLLTADDERSLELAAIQAAQHKLATSKAVADPTQYYCVGYSIVSFSLDRTYLKTLVGQKGKTACIEVIATFLPRQVIDSMQSALHDAGLEMAALTLEPIAAINVLIPPTMRHLNLVLVDVGAGTSDVAITRGGAVIGYGMVPCAGDEITEAISQKYLLDFNVAEKIKRLLSSKQKKLSFADVLGMEHKVATNEIIKAVSPNVAELAQAIAGQIMQLNQTTPQAVLLVGGGSLTPLLPEALAQALDIPSARVAIRKPDSAEGLENIPACLQTPDAVTPLGILKLAGSRTLNFVNVTLNGQPLHLFNLGNLTVADALLAGGIDIRNLHGKPGLGMTLKINGKTKFIAGTMGNPGRLELNGAAAAFDLPLAEGDTLVAQRGEDGTNPAVTVKDVLDLPPELQLTINGSNHVIAPVVTINDQPATASSPLADRDQLNWHFPSCLAELLAALGFVAAPQKYIYHINGTDRNYKVSPPITINGLPAAADAPIAANDQIIIHDCPDPTLAELLGLAEQAGDHISLLFNNSACTVPVRRYSLTVNGQPATPGDTAPNHADITFSCIEQPAPMISDVLLAAEFNPRTVPAASKVEILLNGRPAEYTAIVKNGDSLEVLITKYNDCHSK</sequence>
<dbReference type="STRING" id="146817.SAMN04488502_10526"/>
<accession>A0A1G9TP88</accession>
<dbReference type="AlphaFoldDB" id="A0A1G9TP88"/>
<dbReference type="SMART" id="SM00842">
    <property type="entry name" value="FtsA"/>
    <property type="match status" value="1"/>
</dbReference>
<dbReference type="PANTHER" id="PTHR32432:SF3">
    <property type="entry name" value="ETHANOLAMINE UTILIZATION PROTEIN EUTJ"/>
    <property type="match status" value="1"/>
</dbReference>
<dbReference type="OrthoDB" id="9768127at2"/>
<dbReference type="RefSeq" id="WP_092072725.1">
    <property type="nucleotide sequence ID" value="NZ_FNHB01000005.1"/>
</dbReference>
<dbReference type="EMBL" id="FNHB01000005">
    <property type="protein sequence ID" value="SDM48925.1"/>
    <property type="molecule type" value="Genomic_DNA"/>
</dbReference>
<dbReference type="GO" id="GO:0051301">
    <property type="term" value="P:cell division"/>
    <property type="evidence" value="ECO:0007669"/>
    <property type="project" value="UniProtKB-KW"/>
</dbReference>
<dbReference type="Proteomes" id="UP000214880">
    <property type="component" value="Unassembled WGS sequence"/>
</dbReference>
<evidence type="ECO:0000313" key="2">
    <source>
        <dbReference type="EMBL" id="SDM48925.1"/>
    </source>
</evidence>
<dbReference type="Gene3D" id="3.30.1490.300">
    <property type="match status" value="1"/>
</dbReference>
<evidence type="ECO:0000313" key="3">
    <source>
        <dbReference type="Proteomes" id="UP000214880"/>
    </source>
</evidence>
<dbReference type="InterPro" id="IPR003494">
    <property type="entry name" value="SHS2_FtsA"/>
</dbReference>
<name>A0A1G9TP88_9FIRM</name>
<evidence type="ECO:0000259" key="1">
    <source>
        <dbReference type="SMART" id="SM00842"/>
    </source>
</evidence>